<evidence type="ECO:0000256" key="1">
    <source>
        <dbReference type="ARBA" id="ARBA00001946"/>
    </source>
</evidence>
<dbReference type="GO" id="GO:0000049">
    <property type="term" value="F:tRNA binding"/>
    <property type="evidence" value="ECO:0007669"/>
    <property type="project" value="InterPro"/>
</dbReference>
<dbReference type="EMBL" id="MCOG01000020">
    <property type="protein sequence ID" value="ORY77091.1"/>
    <property type="molecule type" value="Genomic_DNA"/>
</dbReference>
<evidence type="ECO:0000256" key="7">
    <source>
        <dbReference type="ARBA" id="ARBA00022598"/>
    </source>
</evidence>
<dbReference type="STRING" id="1754190.A0A1Y2EZM6"/>
<dbReference type="GO" id="GO:0006432">
    <property type="term" value="P:phenylalanyl-tRNA aminoacylation"/>
    <property type="evidence" value="ECO:0007669"/>
    <property type="project" value="InterPro"/>
</dbReference>
<evidence type="ECO:0000313" key="17">
    <source>
        <dbReference type="EMBL" id="ORY77091.1"/>
    </source>
</evidence>
<sequence>MATKIDNGALQIEILNFLDKNGKIEDSSNFKFEGKNVDQLVFLGALNSLTSKDMVIYKQIENEKWNVTDEGNEIVETGSHEAKVFNAIPEGEEGISIAELNAKVGPSAKIGQGKAFKNKWISKKGNCLVRNVASIKDKTQEDLKTIKETNNHPDANILKDLKKRKLIDRQKITSYSVEKGEKFSTTIVKQATDITYEMLQNGSWKDVSFKKYNFDAEGIQPKGGYLHPLMKVREEFRQIFFQMGFSEMPTNKFVESSFWNFDALFQPQQHPARDLQDTFFLKDPATTNDFPEDYLERVRNTHEHGGYGSIGYGYNWSREETQKLILRTHTTSVSSYMLYTLAQKMKELGKFEPAKYFSIDRVFRNETVDATHLAEFHQVEGFIADYDLNLGHLIGVLNDFFHRMGVDKIKFKPAYNPYTEPSMEIFSYHAGLNEWVEIGNSGMFRPEMLRPMGLPENVRVIAWGLSLERPTMIKYSIDNIRELLGHKCDINMIQNNPICRLEKKMGREL</sequence>
<dbReference type="Gene3D" id="1.10.10.2330">
    <property type="match status" value="1"/>
</dbReference>
<dbReference type="Gene3D" id="1.10.10.2320">
    <property type="match status" value="1"/>
</dbReference>
<comment type="similarity">
    <text evidence="3">Belongs to the class-II aminoacyl-tRNA synthetase family. Phe-tRNA synthetase alpha subunit type 2 subfamily.</text>
</comment>
<evidence type="ECO:0000256" key="8">
    <source>
        <dbReference type="ARBA" id="ARBA00022723"/>
    </source>
</evidence>
<dbReference type="InterPro" id="IPR004529">
    <property type="entry name" value="Phe-tRNA-synth_IIc_asu"/>
</dbReference>
<dbReference type="Gene3D" id="3.30.930.10">
    <property type="entry name" value="Bira Bifunctional Protein, Domain 2"/>
    <property type="match status" value="1"/>
</dbReference>
<dbReference type="SUPFAM" id="SSF55681">
    <property type="entry name" value="Class II aaRS and biotin synthetases"/>
    <property type="match status" value="1"/>
</dbReference>
<dbReference type="GO" id="GO:0005829">
    <property type="term" value="C:cytosol"/>
    <property type="evidence" value="ECO:0007669"/>
    <property type="project" value="TreeGrafter"/>
</dbReference>
<name>A0A1Y2EZM6_9FUNG</name>
<dbReference type="InterPro" id="IPR002319">
    <property type="entry name" value="Phenylalanyl-tRNA_Synthase"/>
</dbReference>
<dbReference type="CDD" id="cd00496">
    <property type="entry name" value="PheRS_alpha_core"/>
    <property type="match status" value="1"/>
</dbReference>
<dbReference type="GO" id="GO:0046872">
    <property type="term" value="F:metal ion binding"/>
    <property type="evidence" value="ECO:0007669"/>
    <property type="project" value="UniProtKB-KW"/>
</dbReference>
<proteinExistence type="inferred from homology"/>
<accession>A0A1Y2EZM6</accession>
<dbReference type="FunFam" id="3.30.930.10:FF:000033">
    <property type="entry name" value="Phenylalanine--tRNA ligase alpha subunit"/>
    <property type="match status" value="1"/>
</dbReference>
<dbReference type="Proteomes" id="UP000193920">
    <property type="component" value="Unassembled WGS sequence"/>
</dbReference>
<protein>
    <recommendedName>
        <fullName evidence="5">phenylalanine--tRNA ligase</fullName>
        <ecNumber evidence="5">6.1.1.20</ecNumber>
    </recommendedName>
    <alternativeName>
        <fullName evidence="14">Phenylalanyl-tRNA synthetase alpha subunit</fullName>
    </alternativeName>
</protein>
<dbReference type="PROSITE" id="PS50862">
    <property type="entry name" value="AA_TRNA_LIGASE_II"/>
    <property type="match status" value="1"/>
</dbReference>
<keyword evidence="12" id="KW-0648">Protein biosynthesis</keyword>
<evidence type="ECO:0000256" key="4">
    <source>
        <dbReference type="ARBA" id="ARBA00011209"/>
    </source>
</evidence>
<evidence type="ECO:0000256" key="2">
    <source>
        <dbReference type="ARBA" id="ARBA00004496"/>
    </source>
</evidence>
<keyword evidence="11" id="KW-0460">Magnesium</keyword>
<comment type="subunit">
    <text evidence="4">Tetramer of two alpha and two beta subunits.</text>
</comment>
<dbReference type="FunFam" id="1.10.10.2320:FF:000001">
    <property type="entry name" value="phenylalanine--tRNA ligase alpha subunit"/>
    <property type="match status" value="1"/>
</dbReference>
<keyword evidence="7" id="KW-0436">Ligase</keyword>
<keyword evidence="9" id="KW-0547">Nucleotide-binding</keyword>
<dbReference type="Pfam" id="PF18553">
    <property type="entry name" value="PheRS_DBD3"/>
    <property type="match status" value="1"/>
</dbReference>
<dbReference type="GO" id="GO:0004826">
    <property type="term" value="F:phenylalanine-tRNA ligase activity"/>
    <property type="evidence" value="ECO:0007669"/>
    <property type="project" value="UniProtKB-EC"/>
</dbReference>
<dbReference type="NCBIfam" id="NF003210">
    <property type="entry name" value="PRK04172.1"/>
    <property type="match status" value="1"/>
</dbReference>
<keyword evidence="18" id="KW-1185">Reference proteome</keyword>
<comment type="cofactor">
    <cofactor evidence="1">
        <name>Mg(2+)</name>
        <dbReference type="ChEBI" id="CHEBI:18420"/>
    </cofactor>
</comment>
<keyword evidence="10" id="KW-0067">ATP-binding</keyword>
<dbReference type="EC" id="6.1.1.20" evidence="5"/>
<organism evidence="17 18">
    <name type="scientific">Neocallimastix californiae</name>
    <dbReference type="NCBI Taxonomy" id="1754190"/>
    <lineage>
        <taxon>Eukaryota</taxon>
        <taxon>Fungi</taxon>
        <taxon>Fungi incertae sedis</taxon>
        <taxon>Chytridiomycota</taxon>
        <taxon>Chytridiomycota incertae sedis</taxon>
        <taxon>Neocallimastigomycetes</taxon>
        <taxon>Neocallimastigales</taxon>
        <taxon>Neocallimastigaceae</taxon>
        <taxon>Neocallimastix</taxon>
    </lineage>
</organism>
<feature type="domain" description="Aminoacyl-transfer RNA synthetases class-II family profile" evidence="16">
    <location>
        <begin position="231"/>
        <end position="497"/>
    </location>
</feature>
<dbReference type="FunFam" id="1.10.10.2330:FF:000002">
    <property type="entry name" value="Phenylalanyl-tRNA synthetase alpha chain"/>
    <property type="match status" value="1"/>
</dbReference>
<dbReference type="OrthoDB" id="238316at2759"/>
<evidence type="ECO:0000256" key="10">
    <source>
        <dbReference type="ARBA" id="ARBA00022840"/>
    </source>
</evidence>
<dbReference type="InterPro" id="IPR045864">
    <property type="entry name" value="aa-tRNA-synth_II/BPL/LPL"/>
</dbReference>
<comment type="subcellular location">
    <subcellularLocation>
        <location evidence="2">Cytoplasm</location>
    </subcellularLocation>
</comment>
<dbReference type="GO" id="GO:0005524">
    <property type="term" value="F:ATP binding"/>
    <property type="evidence" value="ECO:0007669"/>
    <property type="project" value="UniProtKB-KW"/>
</dbReference>
<evidence type="ECO:0000256" key="5">
    <source>
        <dbReference type="ARBA" id="ARBA00012814"/>
    </source>
</evidence>
<dbReference type="NCBIfam" id="TIGR00468">
    <property type="entry name" value="pheS"/>
    <property type="match status" value="1"/>
</dbReference>
<comment type="caution">
    <text evidence="17">The sequence shown here is derived from an EMBL/GenBank/DDBJ whole genome shotgun (WGS) entry which is preliminary data.</text>
</comment>
<keyword evidence="6" id="KW-0963">Cytoplasm</keyword>
<dbReference type="Pfam" id="PF01409">
    <property type="entry name" value="tRNA-synt_2d"/>
    <property type="match status" value="1"/>
</dbReference>
<evidence type="ECO:0000256" key="9">
    <source>
        <dbReference type="ARBA" id="ARBA00022741"/>
    </source>
</evidence>
<evidence type="ECO:0000256" key="15">
    <source>
        <dbReference type="ARBA" id="ARBA00049255"/>
    </source>
</evidence>
<dbReference type="AlphaFoldDB" id="A0A1Y2EZM6"/>
<reference evidence="17 18" key="1">
    <citation type="submission" date="2016-08" db="EMBL/GenBank/DDBJ databases">
        <title>A Parts List for Fungal Cellulosomes Revealed by Comparative Genomics.</title>
        <authorList>
            <consortium name="DOE Joint Genome Institute"/>
            <person name="Haitjema C.H."/>
            <person name="Gilmore S.P."/>
            <person name="Henske J.K."/>
            <person name="Solomon K.V."/>
            <person name="De Groot R."/>
            <person name="Kuo A."/>
            <person name="Mondo S.J."/>
            <person name="Salamov A.A."/>
            <person name="Labutti K."/>
            <person name="Zhao Z."/>
            <person name="Chiniquy J."/>
            <person name="Barry K."/>
            <person name="Brewer H.M."/>
            <person name="Purvine S.O."/>
            <person name="Wright A.T."/>
            <person name="Boxma B."/>
            <person name="Van Alen T."/>
            <person name="Hackstein J.H."/>
            <person name="Baker S.E."/>
            <person name="Grigoriev I.V."/>
            <person name="O'Malley M.A."/>
        </authorList>
    </citation>
    <scope>NUCLEOTIDE SEQUENCE [LARGE SCALE GENOMIC DNA]</scope>
    <source>
        <strain evidence="17 18">G1</strain>
    </source>
</reference>
<evidence type="ECO:0000256" key="11">
    <source>
        <dbReference type="ARBA" id="ARBA00022842"/>
    </source>
</evidence>
<evidence type="ECO:0000256" key="3">
    <source>
        <dbReference type="ARBA" id="ARBA00006703"/>
    </source>
</evidence>
<comment type="catalytic activity">
    <reaction evidence="15">
        <text>tRNA(Phe) + L-phenylalanine + ATP = L-phenylalanyl-tRNA(Phe) + AMP + diphosphate + H(+)</text>
        <dbReference type="Rhea" id="RHEA:19413"/>
        <dbReference type="Rhea" id="RHEA-COMP:9668"/>
        <dbReference type="Rhea" id="RHEA-COMP:9699"/>
        <dbReference type="ChEBI" id="CHEBI:15378"/>
        <dbReference type="ChEBI" id="CHEBI:30616"/>
        <dbReference type="ChEBI" id="CHEBI:33019"/>
        <dbReference type="ChEBI" id="CHEBI:58095"/>
        <dbReference type="ChEBI" id="CHEBI:78442"/>
        <dbReference type="ChEBI" id="CHEBI:78531"/>
        <dbReference type="ChEBI" id="CHEBI:456215"/>
        <dbReference type="EC" id="6.1.1.20"/>
    </reaction>
</comment>
<keyword evidence="13" id="KW-0030">Aminoacyl-tRNA synthetase</keyword>
<keyword evidence="8" id="KW-0479">Metal-binding</keyword>
<evidence type="ECO:0000256" key="12">
    <source>
        <dbReference type="ARBA" id="ARBA00022917"/>
    </source>
</evidence>
<dbReference type="GO" id="GO:0009328">
    <property type="term" value="C:phenylalanine-tRNA ligase complex"/>
    <property type="evidence" value="ECO:0007669"/>
    <property type="project" value="TreeGrafter"/>
</dbReference>
<dbReference type="PANTHER" id="PTHR11538">
    <property type="entry name" value="PHENYLALANYL-TRNA SYNTHETASE"/>
    <property type="match status" value="1"/>
</dbReference>
<evidence type="ECO:0000313" key="18">
    <source>
        <dbReference type="Proteomes" id="UP000193920"/>
    </source>
</evidence>
<dbReference type="InterPro" id="IPR006195">
    <property type="entry name" value="aa-tRNA-synth_II"/>
</dbReference>
<evidence type="ECO:0000256" key="13">
    <source>
        <dbReference type="ARBA" id="ARBA00023146"/>
    </source>
</evidence>
<gene>
    <name evidence="17" type="ORF">LY90DRAFT_399931</name>
</gene>
<dbReference type="PANTHER" id="PTHR11538:SF40">
    <property type="entry name" value="PHENYLALANINE--TRNA LIGASE ALPHA SUBUNIT"/>
    <property type="match status" value="1"/>
</dbReference>
<evidence type="ECO:0000256" key="14">
    <source>
        <dbReference type="ARBA" id="ARBA00030612"/>
    </source>
</evidence>
<dbReference type="Gene3D" id="3.30.1370.240">
    <property type="match status" value="1"/>
</dbReference>
<dbReference type="InterPro" id="IPR040725">
    <property type="entry name" value="PheRS_DBD3"/>
</dbReference>
<evidence type="ECO:0000259" key="16">
    <source>
        <dbReference type="PROSITE" id="PS50862"/>
    </source>
</evidence>
<evidence type="ECO:0000256" key="6">
    <source>
        <dbReference type="ARBA" id="ARBA00022490"/>
    </source>
</evidence>